<dbReference type="InterPro" id="IPR036597">
    <property type="entry name" value="Fido-like_dom_sf"/>
</dbReference>
<keyword evidence="1" id="KW-0547">Nucleotide-binding</keyword>
<dbReference type="PANTHER" id="PTHR13504:SF38">
    <property type="entry name" value="FIDO DOMAIN-CONTAINING PROTEIN"/>
    <property type="match status" value="1"/>
</dbReference>
<dbReference type="PROSITE" id="PS51459">
    <property type="entry name" value="FIDO"/>
    <property type="match status" value="1"/>
</dbReference>
<sequence length="352" mass="41095">MFNNNNLNKRQEAIVKIVGDSDVPMAISELIKQLDRFGEKTTRITIIRDLSLLIQKKYFVRQGKGRNVAYLISPFYRLIKPIAVAEYFKIDPDQRSVIKSFNFDIFSLLKNIFTDEEVVNFKELNKIYQNNIKRLTPIGIKKEYERLTIELSWKSSKIEGNTYSLLETERLLRDKVESSGHTHEEAIMILNHKAALDYIRGHVNQFKKISISKIEDFHYLLIKGLGVERNLRKRVVRIAGTTYAPLDNQFQIREAMEKFCHLVNTQKNPFVQALTALLLIAYIQPFEDGNKRTSRLLANAILLANSSCPLSFRSIDEIEYKKAMLLFYEQNSLAYLKELFIQQFEFAVKNYF</sequence>
<name>A0A1F6PD69_9BACT</name>
<dbReference type="Pfam" id="PF02661">
    <property type="entry name" value="Fic"/>
    <property type="match status" value="1"/>
</dbReference>
<dbReference type="InterPro" id="IPR040198">
    <property type="entry name" value="Fido_containing"/>
</dbReference>
<evidence type="ECO:0000256" key="1">
    <source>
        <dbReference type="PIRSR" id="PIRSR640198-2"/>
    </source>
</evidence>
<keyword evidence="1" id="KW-0067">ATP-binding</keyword>
<comment type="caution">
    <text evidence="4">The sequence shown here is derived from an EMBL/GenBank/DDBJ whole genome shotgun (WGS) entry which is preliminary data.</text>
</comment>
<dbReference type="PANTHER" id="PTHR13504">
    <property type="entry name" value="FIDO DOMAIN-CONTAINING PROTEIN DDB_G0283145"/>
    <property type="match status" value="1"/>
</dbReference>
<evidence type="ECO:0000313" key="5">
    <source>
        <dbReference type="Proteomes" id="UP000178254"/>
    </source>
</evidence>
<dbReference type="GO" id="GO:0005524">
    <property type="term" value="F:ATP binding"/>
    <property type="evidence" value="ECO:0007669"/>
    <property type="project" value="UniProtKB-KW"/>
</dbReference>
<organism evidence="4 5">
    <name type="scientific">Candidatus Magasanikbacteria bacterium RIFOXYD2_FULL_41_14</name>
    <dbReference type="NCBI Taxonomy" id="1798709"/>
    <lineage>
        <taxon>Bacteria</taxon>
        <taxon>Candidatus Magasanikiibacteriota</taxon>
    </lineage>
</organism>
<dbReference type="InterPro" id="IPR003812">
    <property type="entry name" value="Fido"/>
</dbReference>
<evidence type="ECO:0000256" key="2">
    <source>
        <dbReference type="PIRSR" id="PIRSR640198-3"/>
    </source>
</evidence>
<protein>
    <recommendedName>
        <fullName evidence="3">Fido domain-containing protein</fullName>
    </recommendedName>
</protein>
<dbReference type="Proteomes" id="UP000178254">
    <property type="component" value="Unassembled WGS sequence"/>
</dbReference>
<dbReference type="AlphaFoldDB" id="A0A1F6PD69"/>
<dbReference type="STRING" id="1798709.A2538_03100"/>
<reference evidence="4 5" key="1">
    <citation type="journal article" date="2016" name="Nat. Commun.">
        <title>Thousands of microbial genomes shed light on interconnected biogeochemical processes in an aquifer system.</title>
        <authorList>
            <person name="Anantharaman K."/>
            <person name="Brown C.T."/>
            <person name="Hug L.A."/>
            <person name="Sharon I."/>
            <person name="Castelle C.J."/>
            <person name="Probst A.J."/>
            <person name="Thomas B.C."/>
            <person name="Singh A."/>
            <person name="Wilkins M.J."/>
            <person name="Karaoz U."/>
            <person name="Brodie E.L."/>
            <person name="Williams K.H."/>
            <person name="Hubbard S.S."/>
            <person name="Banfield J.F."/>
        </authorList>
    </citation>
    <scope>NUCLEOTIDE SEQUENCE [LARGE SCALE GENOMIC DNA]</scope>
</reference>
<evidence type="ECO:0000313" key="4">
    <source>
        <dbReference type="EMBL" id="OGH94000.1"/>
    </source>
</evidence>
<gene>
    <name evidence="4" type="ORF">A2538_03100</name>
</gene>
<feature type="binding site" evidence="1">
    <location>
        <begin position="288"/>
        <end position="295"/>
    </location>
    <ligand>
        <name>ATP</name>
        <dbReference type="ChEBI" id="CHEBI:30616"/>
    </ligand>
</feature>
<feature type="site" description="Important for autoinhibition of adenylyltransferase activity" evidence="2">
    <location>
        <position position="159"/>
    </location>
</feature>
<dbReference type="EMBL" id="MFRE01000014">
    <property type="protein sequence ID" value="OGH94000.1"/>
    <property type="molecule type" value="Genomic_DNA"/>
</dbReference>
<evidence type="ECO:0000259" key="3">
    <source>
        <dbReference type="PROSITE" id="PS51459"/>
    </source>
</evidence>
<dbReference type="Gene3D" id="1.10.3290.10">
    <property type="entry name" value="Fido-like domain"/>
    <property type="match status" value="1"/>
</dbReference>
<proteinExistence type="predicted"/>
<dbReference type="SUPFAM" id="SSF140931">
    <property type="entry name" value="Fic-like"/>
    <property type="match status" value="1"/>
</dbReference>
<accession>A0A1F6PD69</accession>
<feature type="domain" description="Fido" evidence="3">
    <location>
        <begin position="209"/>
        <end position="342"/>
    </location>
</feature>